<dbReference type="OrthoDB" id="687730at2759"/>
<evidence type="ECO:0000313" key="5">
    <source>
        <dbReference type="RefSeq" id="XP_018013268.1"/>
    </source>
</evidence>
<keyword evidence="2" id="KW-0472">Membrane</keyword>
<gene>
    <name evidence="5" type="primary">LOC108670317</name>
</gene>
<keyword evidence="4" id="KW-1185">Reference proteome</keyword>
<dbReference type="Pfam" id="PF00092">
    <property type="entry name" value="VWA"/>
    <property type="match status" value="1"/>
</dbReference>
<dbReference type="Proteomes" id="UP000694843">
    <property type="component" value="Unplaced"/>
</dbReference>
<dbReference type="GeneID" id="108670317"/>
<dbReference type="CDD" id="cd00198">
    <property type="entry name" value="vWFA"/>
    <property type="match status" value="1"/>
</dbReference>
<keyword evidence="2" id="KW-0812">Transmembrane</keyword>
<dbReference type="GO" id="GO:0032991">
    <property type="term" value="C:protein-containing complex"/>
    <property type="evidence" value="ECO:0007669"/>
    <property type="project" value="UniProtKB-ARBA"/>
</dbReference>
<feature type="compositionally biased region" description="Basic and acidic residues" evidence="1">
    <location>
        <begin position="979"/>
        <end position="991"/>
    </location>
</feature>
<accession>A0A8B7NI09</accession>
<dbReference type="OMA" id="WTYTIER"/>
<evidence type="ECO:0000256" key="1">
    <source>
        <dbReference type="SAM" id="MobiDB-lite"/>
    </source>
</evidence>
<feature type="compositionally biased region" description="Low complexity" evidence="1">
    <location>
        <begin position="1058"/>
        <end position="1069"/>
    </location>
</feature>
<proteinExistence type="predicted"/>
<dbReference type="InterPro" id="IPR002035">
    <property type="entry name" value="VWF_A"/>
</dbReference>
<feature type="region of interest" description="Disordered" evidence="1">
    <location>
        <begin position="950"/>
        <end position="991"/>
    </location>
</feature>
<name>A0A8B7NI09_HYAAZ</name>
<feature type="transmembrane region" description="Helical" evidence="2">
    <location>
        <begin position="917"/>
        <end position="940"/>
    </location>
</feature>
<dbReference type="PROSITE" id="PS50234">
    <property type="entry name" value="VWFA"/>
    <property type="match status" value="1"/>
</dbReference>
<dbReference type="SUPFAM" id="SSF53300">
    <property type="entry name" value="vWA-like"/>
    <property type="match status" value="1"/>
</dbReference>
<reference evidence="5" key="1">
    <citation type="submission" date="2025-08" db="UniProtKB">
        <authorList>
            <consortium name="RefSeq"/>
        </authorList>
    </citation>
    <scope>IDENTIFICATION</scope>
    <source>
        <tissue evidence="5">Whole organism</tissue>
    </source>
</reference>
<feature type="region of interest" description="Disordered" evidence="1">
    <location>
        <begin position="1050"/>
        <end position="1082"/>
    </location>
</feature>
<dbReference type="AlphaFoldDB" id="A0A8B7NI09"/>
<keyword evidence="2" id="KW-1133">Transmembrane helix</keyword>
<sequence length="1175" mass="127900">MELRINASLSSKGVLKSFSQQLFGATKGRASLRQATVTLPRSWRTDSLTCSLLQPVNTASPPVHAHISISQPHPVFGNRPWAQQSQGCGRPGDKIRLGGDSLRGGSNESHSHTARLLLAEWAKFRWGVFEERGIPGDPMYPPQYRDPSTHRWESTACTDGPIHATGPECDPSRGGCPVDPDPFANTHLTSSLLALPDLPSVRLFCDDPTHNKVAPTKHNSMCGGRSAWEIIQNSVDFIQGRNPVSNSSRGLDPVIKFVKEEGPRYVLVIEDTASMNLQRRWEYLRKAIRRVVVYDVPDRSHVGIVTFNSVAKRVAPLNFIESEFSDKRQKVGSALPRNPSTVPESHKCILCGLQEALRTIDEASQDSVGANIVLVSSGAGVTTHHQMDEMIHLIESRGIRVTPVIYPMTERSGSTRSSMEHGLEPLSGSSGRSFTVMDEGVGNDSKVSMLVALMDALMAAVRFTGKPDLPGSPVLVHKSAYPGGIASMSTGSFALDDSLGPNARFSVYYYDLNHVGNAIQLTSPSGETLVPLQEEDGDVNMIFVNLEKAERGLWSYTVENRADSHQGLYVQVTAKRNTSAGLSVKLWTSASDQAINASDPSSPVILFASVTEGESPVLNARVVAKLQRLGVNATGSSYEPIFVDLIDNGIGDPDVTGNDGIYSRYLPQLHHRAGRYLLSADFDHNNGMALVARASSGRHHKLTGSHSNFYIQPSLESGRGDTPCCGSVLQHQHTRRAPPFHRHVSWGVLDLIEPPSVHDSTPPSRILDLRVSVNDSMHEVSLKWTSPGDNWDQGRASYYEALVAPSWRQARAFQGNKLKGLPTPLPAGTLHTTTLLFTRFEQLWYVTIRAVDGSGNIGGIGNIATLWVPRPPTTYEITTRTQPGLTTSAETYGNYTVTSEFGASRHLGFGSLQVEDIAIILGSVGGLFIIASLLITYCYCYTVRRNKQRKDDIQAQNENEKSRNGSIIIKSNSGQGLEEDGRRGSVDSGVKEAEVRPLSPVQCWGATRLLQEHERRLSVHSSADIIDDQMVAMDAGMPSPFPDVTVTDYPHQLPTPTPSSTNTTNTYSTDPPPAYTQYTPEGSMQCCPTSEYQAYNGAWDEPLTGHLLGRAPNGQNMTGYVGAMPPPPPPANQMAPSHMSQCNASSPPAIHGPINQGIMAQNGSADRKRRNVTQV</sequence>
<evidence type="ECO:0000313" key="4">
    <source>
        <dbReference type="Proteomes" id="UP000694843"/>
    </source>
</evidence>
<evidence type="ECO:0000259" key="3">
    <source>
        <dbReference type="PROSITE" id="PS50234"/>
    </source>
</evidence>
<dbReference type="InterPro" id="IPR036465">
    <property type="entry name" value="vWFA_dom_sf"/>
</dbReference>
<dbReference type="KEGG" id="hazt:108670317"/>
<feature type="compositionally biased region" description="Basic and acidic residues" evidence="1">
    <location>
        <begin position="950"/>
        <end position="963"/>
    </location>
</feature>
<protein>
    <submittedName>
        <fullName evidence="5">Calcium-activated chloride channel regulator 2</fullName>
    </submittedName>
</protein>
<evidence type="ECO:0000256" key="2">
    <source>
        <dbReference type="SAM" id="Phobius"/>
    </source>
</evidence>
<organism evidence="4 5">
    <name type="scientific">Hyalella azteca</name>
    <name type="common">Amphipod</name>
    <dbReference type="NCBI Taxonomy" id="294128"/>
    <lineage>
        <taxon>Eukaryota</taxon>
        <taxon>Metazoa</taxon>
        <taxon>Ecdysozoa</taxon>
        <taxon>Arthropoda</taxon>
        <taxon>Crustacea</taxon>
        <taxon>Multicrustacea</taxon>
        <taxon>Malacostraca</taxon>
        <taxon>Eumalacostraca</taxon>
        <taxon>Peracarida</taxon>
        <taxon>Amphipoda</taxon>
        <taxon>Senticaudata</taxon>
        <taxon>Talitrida</taxon>
        <taxon>Talitroidea</taxon>
        <taxon>Hyalellidae</taxon>
        <taxon>Hyalella</taxon>
    </lineage>
</organism>
<dbReference type="Gene3D" id="3.40.50.410">
    <property type="entry name" value="von Willebrand factor, type A domain"/>
    <property type="match status" value="1"/>
</dbReference>
<feature type="region of interest" description="Disordered" evidence="1">
    <location>
        <begin position="411"/>
        <end position="431"/>
    </location>
</feature>
<dbReference type="InterPro" id="IPR013642">
    <property type="entry name" value="CLCA_N"/>
</dbReference>
<dbReference type="RefSeq" id="XP_018013268.1">
    <property type="nucleotide sequence ID" value="XM_018157779.2"/>
</dbReference>
<feature type="domain" description="VWFA" evidence="3">
    <location>
        <begin position="264"/>
        <end position="457"/>
    </location>
</feature>
<dbReference type="Pfam" id="PF08434">
    <property type="entry name" value="CLCA"/>
    <property type="match status" value="1"/>
</dbReference>